<geneLocation type="mitochondrion" evidence="1"/>
<name>A0A6B9XVF0_PICSI</name>
<reference evidence="1" key="1">
    <citation type="submission" date="2019-03" db="EMBL/GenBank/DDBJ databases">
        <title>Largest Complete Mitochondrial Genome of a Gymnosperm, Sitka Spruce (Picea sitchensis), Indicates Complex Physical Structure.</title>
        <authorList>
            <person name="Jackman S.D."/>
            <person name="Coombe L."/>
            <person name="Warren R."/>
            <person name="Kirk H."/>
            <person name="Trinh E."/>
            <person name="McLeod T."/>
            <person name="Pleasance S."/>
            <person name="Pandoh P."/>
            <person name="Zhao Y."/>
            <person name="Coope R."/>
            <person name="Bousquet J."/>
            <person name="Bohlmann J.C."/>
            <person name="Jones S.J.M."/>
            <person name="Birol I."/>
        </authorList>
    </citation>
    <scope>NUCLEOTIDE SEQUENCE</scope>
    <source>
        <strain evidence="1">Q903</strain>
    </source>
</reference>
<proteinExistence type="predicted"/>
<keyword evidence="1" id="KW-0496">Mitochondrion</keyword>
<protein>
    <submittedName>
        <fullName evidence="1">Uncharacterized protein</fullName>
    </submittedName>
</protein>
<organism evidence="1">
    <name type="scientific">Picea sitchensis</name>
    <name type="common">Sitka spruce</name>
    <name type="synonym">Pinus sitchensis</name>
    <dbReference type="NCBI Taxonomy" id="3332"/>
    <lineage>
        <taxon>Eukaryota</taxon>
        <taxon>Viridiplantae</taxon>
        <taxon>Streptophyta</taxon>
        <taxon>Embryophyta</taxon>
        <taxon>Tracheophyta</taxon>
        <taxon>Spermatophyta</taxon>
        <taxon>Pinopsida</taxon>
        <taxon>Pinidae</taxon>
        <taxon>Conifers I</taxon>
        <taxon>Pinales</taxon>
        <taxon>Pinaceae</taxon>
        <taxon>Picea</taxon>
    </lineage>
</organism>
<evidence type="ECO:0000313" key="1">
    <source>
        <dbReference type="EMBL" id="QHR90311.1"/>
    </source>
</evidence>
<dbReference type="AlphaFoldDB" id="A0A6B9XVF0"/>
<accession>A0A6B9XVF0</accession>
<dbReference type="EMBL" id="MK697699">
    <property type="protein sequence ID" value="QHR90311.1"/>
    <property type="molecule type" value="Genomic_DNA"/>
</dbReference>
<gene>
    <name evidence="1" type="primary">orf04357</name>
    <name evidence="1" type="ORF">Q903MT_gene4334</name>
</gene>
<sequence length="41" mass="5181">MRMRTLRMRLLMMNTHPIEMLIHIFEFHQKVEFGLCHHWTD</sequence>